<organism evidence="1">
    <name type="scientific">Rhizophora mucronata</name>
    <name type="common">Asiatic mangrove</name>
    <dbReference type="NCBI Taxonomy" id="61149"/>
    <lineage>
        <taxon>Eukaryota</taxon>
        <taxon>Viridiplantae</taxon>
        <taxon>Streptophyta</taxon>
        <taxon>Embryophyta</taxon>
        <taxon>Tracheophyta</taxon>
        <taxon>Spermatophyta</taxon>
        <taxon>Magnoliopsida</taxon>
        <taxon>eudicotyledons</taxon>
        <taxon>Gunneridae</taxon>
        <taxon>Pentapetalae</taxon>
        <taxon>rosids</taxon>
        <taxon>fabids</taxon>
        <taxon>Malpighiales</taxon>
        <taxon>Rhizophoraceae</taxon>
        <taxon>Rhizophora</taxon>
    </lineage>
</organism>
<sequence length="44" mass="4985">MLDTTQTLLTVGAARGGHINRDEVKIPDVMVFWPTIFTYYIQAT</sequence>
<protein>
    <submittedName>
        <fullName evidence="1">Uncharacterized protein</fullName>
    </submittedName>
</protein>
<dbReference type="EMBL" id="GGEC01063267">
    <property type="protein sequence ID" value="MBX43751.1"/>
    <property type="molecule type" value="Transcribed_RNA"/>
</dbReference>
<evidence type="ECO:0000313" key="1">
    <source>
        <dbReference type="EMBL" id="MBX43751.1"/>
    </source>
</evidence>
<dbReference type="AlphaFoldDB" id="A0A2P2NMR1"/>
<reference evidence="1" key="1">
    <citation type="submission" date="2018-02" db="EMBL/GenBank/DDBJ databases">
        <title>Rhizophora mucronata_Transcriptome.</title>
        <authorList>
            <person name="Meera S.P."/>
            <person name="Sreeshan A."/>
            <person name="Augustine A."/>
        </authorList>
    </citation>
    <scope>NUCLEOTIDE SEQUENCE</scope>
    <source>
        <tissue evidence="1">Leaf</tissue>
    </source>
</reference>
<proteinExistence type="predicted"/>
<name>A0A2P2NMR1_RHIMU</name>
<accession>A0A2P2NMR1</accession>